<dbReference type="AlphaFoldDB" id="A0A7W5UJM0"/>
<sequence>MKITNIIQRLCLFLFVLVLAAPAWATNFGCARYEVFRSRELGKHQTVTTLRKGKVEITFSRCNTTGGTGSGAIYELAKGSRITVKAIDGYRIRWIILRDTEGGKRYSHKDGIKRINRVTSGYNYYFEKNAISNSKIKEGNQQDLNDDDNNIVVYQNDASAQSVDIVTHNNSDWDQFKVRDIIVGVVNELHVKYQQEEYSTYTVGWGIAPGCTRPNRYTGLPKYKVDNEYVATVNNGGIVNVKHPGTVVLTATFPPDEWFSGAECSTKVHVLRDKVTFTAKDLPDMLYTPYDFRSLLQTSTLSDKEFRWDNPQFSITSSNSSVLSCDNGMLKPSGTSGEATITVRQEENDFYEPASFSHTFIVVRRDQNGTVLIKDANEWKLFCKLVNDKGMTNLNAKLEADINLDNNSTIVGTEEHKYAGTFDGQGHTLTVHVVGVGQGTAPFHRTNGTTIKNLTIAGTVTAPANTDNYHTAGLVGFSENTT</sequence>
<accession>A0A7W5UJM0</accession>
<comment type="caution">
    <text evidence="2">The sequence shown here is derived from an EMBL/GenBank/DDBJ whole genome shotgun (WGS) entry which is preliminary data.</text>
</comment>
<dbReference type="InterPro" id="IPR008964">
    <property type="entry name" value="Invasin/intimin_cell_adhesion"/>
</dbReference>
<name>A0A7W5UJM0_9BACT</name>
<proteinExistence type="predicted"/>
<evidence type="ECO:0000313" key="2">
    <source>
        <dbReference type="EMBL" id="MBB3702561.1"/>
    </source>
</evidence>
<gene>
    <name evidence="2" type="ORF">FHS60_001024</name>
</gene>
<dbReference type="Proteomes" id="UP000541425">
    <property type="component" value="Unassembled WGS sequence"/>
</dbReference>
<organism evidence="2 3">
    <name type="scientific">Alloprevotella rava</name>
    <dbReference type="NCBI Taxonomy" id="671218"/>
    <lineage>
        <taxon>Bacteria</taxon>
        <taxon>Pseudomonadati</taxon>
        <taxon>Bacteroidota</taxon>
        <taxon>Bacteroidia</taxon>
        <taxon>Bacteroidales</taxon>
        <taxon>Prevotellaceae</taxon>
        <taxon>Alloprevotella</taxon>
    </lineage>
</organism>
<evidence type="ECO:0008006" key="4">
    <source>
        <dbReference type="Google" id="ProtNLM"/>
    </source>
</evidence>
<evidence type="ECO:0000313" key="3">
    <source>
        <dbReference type="Proteomes" id="UP000541425"/>
    </source>
</evidence>
<evidence type="ECO:0000256" key="1">
    <source>
        <dbReference type="SAM" id="SignalP"/>
    </source>
</evidence>
<feature type="chain" id="PRO_5030685903" description="BIG2 domain-containing protein" evidence="1">
    <location>
        <begin position="26"/>
        <end position="482"/>
    </location>
</feature>
<dbReference type="EMBL" id="JACICA010000004">
    <property type="protein sequence ID" value="MBB3702561.1"/>
    <property type="molecule type" value="Genomic_DNA"/>
</dbReference>
<reference evidence="2 3" key="1">
    <citation type="submission" date="2020-08" db="EMBL/GenBank/DDBJ databases">
        <title>Genomic Encyclopedia of Type Strains, Phase IV (KMG-IV): sequencing the most valuable type-strain genomes for metagenomic binning, comparative biology and taxonomic classification.</title>
        <authorList>
            <person name="Goeker M."/>
        </authorList>
    </citation>
    <scope>NUCLEOTIDE SEQUENCE [LARGE SCALE GENOMIC DNA]</scope>
    <source>
        <strain evidence="2 3">DSM 22548</strain>
    </source>
</reference>
<feature type="non-terminal residue" evidence="2">
    <location>
        <position position="482"/>
    </location>
</feature>
<dbReference type="Gene3D" id="2.160.20.110">
    <property type="match status" value="1"/>
</dbReference>
<dbReference type="SUPFAM" id="SSF49373">
    <property type="entry name" value="Invasin/intimin cell-adhesion fragments"/>
    <property type="match status" value="1"/>
</dbReference>
<keyword evidence="1" id="KW-0732">Signal</keyword>
<feature type="signal peptide" evidence="1">
    <location>
        <begin position="1"/>
        <end position="25"/>
    </location>
</feature>
<protein>
    <recommendedName>
        <fullName evidence="4">BIG2 domain-containing protein</fullName>
    </recommendedName>
</protein>